<dbReference type="Gene3D" id="2.60.120.200">
    <property type="match status" value="1"/>
</dbReference>
<feature type="compositionally biased region" description="Polar residues" evidence="1">
    <location>
        <begin position="283"/>
        <end position="299"/>
    </location>
</feature>
<dbReference type="CDD" id="cd00413">
    <property type="entry name" value="Glyco_hydrolase_16"/>
    <property type="match status" value="1"/>
</dbReference>
<dbReference type="PROSITE" id="PS51762">
    <property type="entry name" value="GH16_2"/>
    <property type="match status" value="1"/>
</dbReference>
<evidence type="ECO:0000313" key="5">
    <source>
        <dbReference type="Proteomes" id="UP000198609"/>
    </source>
</evidence>
<gene>
    <name evidence="4" type="ORF">SAMN04490356_0245</name>
</gene>
<organism evidence="4 5">
    <name type="scientific">Streptomyces melanosporofaciens</name>
    <dbReference type="NCBI Taxonomy" id="67327"/>
    <lineage>
        <taxon>Bacteria</taxon>
        <taxon>Bacillati</taxon>
        <taxon>Actinomycetota</taxon>
        <taxon>Actinomycetes</taxon>
        <taxon>Kitasatosporales</taxon>
        <taxon>Streptomycetaceae</taxon>
        <taxon>Streptomyces</taxon>
        <taxon>Streptomyces violaceusniger group</taxon>
    </lineage>
</organism>
<dbReference type="RefSeq" id="WP_167746232.1">
    <property type="nucleotide sequence ID" value="NZ_FNST01000001.1"/>
</dbReference>
<dbReference type="EMBL" id="FNST01000001">
    <property type="protein sequence ID" value="SEB30557.1"/>
    <property type="molecule type" value="Genomic_DNA"/>
</dbReference>
<feature type="signal peptide" evidence="2">
    <location>
        <begin position="1"/>
        <end position="30"/>
    </location>
</feature>
<reference evidence="5" key="1">
    <citation type="submission" date="2016-10" db="EMBL/GenBank/DDBJ databases">
        <authorList>
            <person name="Varghese N."/>
            <person name="Submissions S."/>
        </authorList>
    </citation>
    <scope>NUCLEOTIDE SEQUENCE [LARGE SCALE GENOMIC DNA]</scope>
    <source>
        <strain evidence="5">DSM 40318</strain>
    </source>
</reference>
<feature type="domain" description="GH16" evidence="3">
    <location>
        <begin position="26"/>
        <end position="299"/>
    </location>
</feature>
<keyword evidence="5" id="KW-1185">Reference proteome</keyword>
<keyword evidence="4" id="KW-0378">Hydrolase</keyword>
<keyword evidence="2" id="KW-0732">Signal</keyword>
<feature type="chain" id="PRO_5011473584" evidence="2">
    <location>
        <begin position="31"/>
        <end position="299"/>
    </location>
</feature>
<protein>
    <submittedName>
        <fullName evidence="4">Glycosyl hydrolases family 16</fullName>
    </submittedName>
</protein>
<name>A0A1H4I923_STRMJ</name>
<evidence type="ECO:0000313" key="4">
    <source>
        <dbReference type="EMBL" id="SEB30557.1"/>
    </source>
</evidence>
<dbReference type="GO" id="GO:0005975">
    <property type="term" value="P:carbohydrate metabolic process"/>
    <property type="evidence" value="ECO:0007669"/>
    <property type="project" value="InterPro"/>
</dbReference>
<proteinExistence type="predicted"/>
<evidence type="ECO:0000259" key="3">
    <source>
        <dbReference type="PROSITE" id="PS51762"/>
    </source>
</evidence>
<accession>A0A1H4I923</accession>
<dbReference type="InterPro" id="IPR000757">
    <property type="entry name" value="Beta-glucanase-like"/>
</dbReference>
<dbReference type="GO" id="GO:0004553">
    <property type="term" value="F:hydrolase activity, hydrolyzing O-glycosyl compounds"/>
    <property type="evidence" value="ECO:0007669"/>
    <property type="project" value="InterPro"/>
</dbReference>
<evidence type="ECO:0000256" key="1">
    <source>
        <dbReference type="SAM" id="MobiDB-lite"/>
    </source>
</evidence>
<feature type="region of interest" description="Disordered" evidence="1">
    <location>
        <begin position="274"/>
        <end position="299"/>
    </location>
</feature>
<dbReference type="Proteomes" id="UP000198609">
    <property type="component" value="Unassembled WGS sequence"/>
</dbReference>
<sequence length="299" mass="32314">MNLRTPRTGRKLAVTAVVAAFVVCTAPASAAPLVVENWTGDSPYLSSTGAPGGSPEPVSHTGAEDGKALRMRLNPKPAAGPGGGVEIASNDESYGYGTYGTRIRTADCTGQGRVGVVTGTFTYASDHSDANGNGVPDNDEIDVEVLCAQPHVLWLTIWTDYSESTGKVRKISRAIDMRTGKVLYNCFVTQLGGECTDPKEGENSPESVTPIEGFNSATQFHTYMFDWQPGSVTFWTYNDDGTKNILWDYRGPTNRIPRKPSAFMQNVWHTNSWDPLDGPAHEQPQSATTAYIDSTTLPR</sequence>
<feature type="region of interest" description="Disordered" evidence="1">
    <location>
        <begin position="45"/>
        <end position="65"/>
    </location>
</feature>
<dbReference type="InterPro" id="IPR013320">
    <property type="entry name" value="ConA-like_dom_sf"/>
</dbReference>
<dbReference type="SUPFAM" id="SSF49899">
    <property type="entry name" value="Concanavalin A-like lectins/glucanases"/>
    <property type="match status" value="1"/>
</dbReference>
<evidence type="ECO:0000256" key="2">
    <source>
        <dbReference type="SAM" id="SignalP"/>
    </source>
</evidence>
<dbReference type="AlphaFoldDB" id="A0A1H4I923"/>